<evidence type="ECO:0000256" key="12">
    <source>
        <dbReference type="ARBA" id="ARBA00023242"/>
    </source>
</evidence>
<evidence type="ECO:0000256" key="3">
    <source>
        <dbReference type="ARBA" id="ARBA00022722"/>
    </source>
</evidence>
<evidence type="ECO:0000259" key="18">
    <source>
        <dbReference type="SMART" id="SM00485"/>
    </source>
</evidence>
<evidence type="ECO:0000256" key="6">
    <source>
        <dbReference type="ARBA" id="ARBA00022763"/>
    </source>
</evidence>
<dbReference type="GO" id="GO:0006284">
    <property type="term" value="P:base-excision repair"/>
    <property type="evidence" value="ECO:0007669"/>
    <property type="project" value="UniProtKB-UniRule"/>
</dbReference>
<keyword evidence="11 14" id="KW-0234">DNA repair</keyword>
<dbReference type="SMART" id="SM00475">
    <property type="entry name" value="53EXOc"/>
    <property type="match status" value="1"/>
</dbReference>
<name>A0A976MC42_THEOR</name>
<evidence type="ECO:0000256" key="15">
    <source>
        <dbReference type="SAM" id="MobiDB-lite"/>
    </source>
</evidence>
<dbReference type="SUPFAM" id="SSF47807">
    <property type="entry name" value="5' to 3' exonuclease, C-terminal subdomain"/>
    <property type="match status" value="1"/>
</dbReference>
<gene>
    <name evidence="19" type="primary">FEN1</name>
    <name evidence="19" type="ORF">MACK_002440</name>
</gene>
<dbReference type="SMART" id="SM00279">
    <property type="entry name" value="HhH2"/>
    <property type="match status" value="1"/>
</dbReference>
<dbReference type="FunFam" id="3.40.50.1010:FF:000016">
    <property type="entry name" value="Flap endonuclease 1"/>
    <property type="match status" value="1"/>
</dbReference>
<dbReference type="InterPro" id="IPR006085">
    <property type="entry name" value="XPG_DNA_repair_N"/>
</dbReference>
<feature type="region of interest" description="Disordered" evidence="15">
    <location>
        <begin position="343"/>
        <end position="366"/>
    </location>
</feature>
<dbReference type="SUPFAM" id="SSF88723">
    <property type="entry name" value="PIN domain-like"/>
    <property type="match status" value="1"/>
</dbReference>
<feature type="domain" description="XPG-I" evidence="17">
    <location>
        <begin position="148"/>
        <end position="218"/>
    </location>
</feature>
<evidence type="ECO:0000256" key="14">
    <source>
        <dbReference type="HAMAP-Rule" id="MF_03140"/>
    </source>
</evidence>
<dbReference type="GO" id="GO:0005730">
    <property type="term" value="C:nucleolus"/>
    <property type="evidence" value="ECO:0007669"/>
    <property type="project" value="UniProtKB-SubCell"/>
</dbReference>
<dbReference type="GO" id="GO:0043137">
    <property type="term" value="P:DNA replication, removal of RNA primer"/>
    <property type="evidence" value="ECO:0007669"/>
    <property type="project" value="UniProtKB-UniRule"/>
</dbReference>
<feature type="compositionally biased region" description="Acidic residues" evidence="15">
    <location>
        <begin position="471"/>
        <end position="481"/>
    </location>
</feature>
<dbReference type="Gene3D" id="1.10.150.20">
    <property type="entry name" value="5' to 3' exonuclease, C-terminal subdomain"/>
    <property type="match status" value="1"/>
</dbReference>
<dbReference type="SMART" id="SM00484">
    <property type="entry name" value="XPGI"/>
    <property type="match status" value="1"/>
</dbReference>
<dbReference type="GO" id="GO:0000287">
    <property type="term" value="F:magnesium ion binding"/>
    <property type="evidence" value="ECO:0007669"/>
    <property type="project" value="UniProtKB-UniRule"/>
</dbReference>
<accession>A0A976MC42</accession>
<evidence type="ECO:0000256" key="4">
    <source>
        <dbReference type="ARBA" id="ARBA00022723"/>
    </source>
</evidence>
<keyword evidence="2 14" id="KW-0235">DNA replication</keyword>
<feature type="domain" description="XPG N-terminal" evidence="18">
    <location>
        <begin position="1"/>
        <end position="109"/>
    </location>
</feature>
<comment type="cofactor">
    <cofactor evidence="14">
        <name>Mg(2+)</name>
        <dbReference type="ChEBI" id="CHEBI:18420"/>
    </cofactor>
    <text evidence="14">Binds 2 magnesium ions per subunit. They probably participate in the reaction catalyzed by the enzyme. May bind an additional third magnesium ion after substrate binding.</text>
</comment>
<protein>
    <recommendedName>
        <fullName evidence="14">Flap endonuclease 1</fullName>
        <shortName evidence="14">FEN-1</shortName>
        <ecNumber evidence="14">3.1.-.-</ecNumber>
    </recommendedName>
    <alternativeName>
        <fullName evidence="14">Flap structure-specific endonuclease 1</fullName>
    </alternativeName>
</protein>
<feature type="region of interest" description="Disordered" evidence="15">
    <location>
        <begin position="447"/>
        <end position="544"/>
    </location>
</feature>
<keyword evidence="12 14" id="KW-0539">Nucleus</keyword>
<dbReference type="GO" id="GO:0017108">
    <property type="term" value="F:5'-flap endonuclease activity"/>
    <property type="evidence" value="ECO:0007669"/>
    <property type="project" value="UniProtKB-UniRule"/>
</dbReference>
<feature type="domain" description="5'-3' exonuclease" evidence="16">
    <location>
        <begin position="29"/>
        <end position="331"/>
    </location>
</feature>
<keyword evidence="5 14" id="KW-0255">Endonuclease</keyword>
<keyword evidence="6 14" id="KW-0227">DNA damage</keyword>
<keyword evidence="3 14" id="KW-0540">Nuclease</keyword>
<evidence type="ECO:0000256" key="11">
    <source>
        <dbReference type="ARBA" id="ARBA00023204"/>
    </source>
</evidence>
<dbReference type="EC" id="3.1.-.-" evidence="14"/>
<keyword evidence="9 14" id="KW-0460">Magnesium</keyword>
<dbReference type="InterPro" id="IPR002421">
    <property type="entry name" value="5-3_exonuclease"/>
</dbReference>
<dbReference type="Proteomes" id="UP000244811">
    <property type="component" value="Chromosome 3"/>
</dbReference>
<evidence type="ECO:0000256" key="9">
    <source>
        <dbReference type="ARBA" id="ARBA00022842"/>
    </source>
</evidence>
<comment type="similarity">
    <text evidence="14">Belongs to the XPG/RAD2 endonuclease family. FEN1 subfamily.</text>
</comment>
<dbReference type="PANTHER" id="PTHR11081">
    <property type="entry name" value="FLAP ENDONUCLEASE FAMILY MEMBER"/>
    <property type="match status" value="1"/>
</dbReference>
<dbReference type="InterPro" id="IPR036279">
    <property type="entry name" value="5-3_exonuclease_C_sf"/>
</dbReference>
<dbReference type="CDD" id="cd09907">
    <property type="entry name" value="H3TH_FEN1-Euk"/>
    <property type="match status" value="1"/>
</dbReference>
<dbReference type="CDD" id="cd09867">
    <property type="entry name" value="PIN_FEN1"/>
    <property type="match status" value="1"/>
</dbReference>
<keyword evidence="7 14" id="KW-0378">Hydrolase</keyword>
<keyword evidence="10 14" id="KW-0496">Mitochondrion</keyword>
<dbReference type="AlphaFoldDB" id="A0A976MC42"/>
<dbReference type="GO" id="GO:0005654">
    <property type="term" value="C:nucleoplasm"/>
    <property type="evidence" value="ECO:0007669"/>
    <property type="project" value="UniProtKB-SubCell"/>
</dbReference>
<evidence type="ECO:0000259" key="17">
    <source>
        <dbReference type="SMART" id="SM00484"/>
    </source>
</evidence>
<dbReference type="InterPro" id="IPR006084">
    <property type="entry name" value="XPG/Rad2"/>
</dbReference>
<keyword evidence="8 14" id="KW-0269">Exonuclease</keyword>
<evidence type="ECO:0000256" key="1">
    <source>
        <dbReference type="ARBA" id="ARBA00022553"/>
    </source>
</evidence>
<dbReference type="GO" id="GO:0003677">
    <property type="term" value="F:DNA binding"/>
    <property type="evidence" value="ECO:0007669"/>
    <property type="project" value="UniProtKB-UniRule"/>
</dbReference>
<evidence type="ECO:0000256" key="7">
    <source>
        <dbReference type="ARBA" id="ARBA00022801"/>
    </source>
</evidence>
<proteinExistence type="inferred from homology"/>
<reference evidence="19" key="1">
    <citation type="submission" date="2022-07" db="EMBL/GenBank/DDBJ databases">
        <title>Evaluation of T. orientalis genome assembly methods using nanopore sequencing and analysis of variation between genomes.</title>
        <authorList>
            <person name="Yam J."/>
            <person name="Micallef M.L."/>
            <person name="Liu M."/>
            <person name="Djordjevic S.P."/>
            <person name="Bogema D.R."/>
            <person name="Jenkins C."/>
        </authorList>
    </citation>
    <scope>NUCLEOTIDE SEQUENCE</scope>
    <source>
        <strain evidence="19">Goon Nure</strain>
    </source>
</reference>
<feature type="compositionally biased region" description="Basic and acidic residues" evidence="15">
    <location>
        <begin position="482"/>
        <end position="544"/>
    </location>
</feature>
<evidence type="ECO:0000256" key="10">
    <source>
        <dbReference type="ARBA" id="ARBA00023128"/>
    </source>
</evidence>
<dbReference type="PRINTS" id="PR00853">
    <property type="entry name" value="XPGRADSUPER"/>
</dbReference>
<dbReference type="GO" id="GO:0008409">
    <property type="term" value="F:5'-3' exonuclease activity"/>
    <property type="evidence" value="ECO:0007669"/>
    <property type="project" value="UniProtKB-UniRule"/>
</dbReference>
<keyword evidence="4 14" id="KW-0479">Metal-binding</keyword>
<keyword evidence="1 14" id="KW-0597">Phosphoprotein</keyword>
<dbReference type="InterPro" id="IPR008918">
    <property type="entry name" value="HhH2"/>
</dbReference>
<dbReference type="InterPro" id="IPR023426">
    <property type="entry name" value="Flap_endonuc"/>
</dbReference>
<organism evidence="19 20">
    <name type="scientific">Theileria orientalis</name>
    <dbReference type="NCBI Taxonomy" id="68886"/>
    <lineage>
        <taxon>Eukaryota</taxon>
        <taxon>Sar</taxon>
        <taxon>Alveolata</taxon>
        <taxon>Apicomplexa</taxon>
        <taxon>Aconoidasida</taxon>
        <taxon>Piroplasmida</taxon>
        <taxon>Theileriidae</taxon>
        <taxon>Theileria</taxon>
    </lineage>
</organism>
<dbReference type="Pfam" id="PF00867">
    <property type="entry name" value="XPG_I"/>
    <property type="match status" value="1"/>
</dbReference>
<feature type="region of interest" description="Disordered" evidence="15">
    <location>
        <begin position="400"/>
        <end position="435"/>
    </location>
</feature>
<comment type="function">
    <text evidence="13 14">Structure-specific nuclease with 5'-flap endonuclease and 5'-3' exonuclease activities involved in DNA replication and repair. During DNA replication, cleaves the 5'-overhanging flap structure that is generated by displacement synthesis when DNA polymerase encounters the 5'-end of a downstream Okazaki fragment. It enters the flap from the 5'-end and then tracks to cleave the flap base, leaving a nick for ligation. Also involved in the long patch base excision repair (LP-BER) pathway, by cleaving within the apurinic/apyrimidinic (AP) site-terminated flap. Acts as a genome stabilization factor that prevents flaps from equilibrating into structures that lead to duplications and deletions. Also possesses 5'-3' exonuclease activity on nicked or gapped double-stranded DNA, and exhibits RNase H activity. Also involved in replication and repair of rDNA and in repairing mitochondrial DNA.</text>
</comment>
<dbReference type="PANTHER" id="PTHR11081:SF9">
    <property type="entry name" value="FLAP ENDONUCLEASE 1"/>
    <property type="match status" value="1"/>
</dbReference>
<dbReference type="SMART" id="SM00485">
    <property type="entry name" value="XPGN"/>
    <property type="match status" value="1"/>
</dbReference>
<evidence type="ECO:0000256" key="8">
    <source>
        <dbReference type="ARBA" id="ARBA00022839"/>
    </source>
</evidence>
<dbReference type="Pfam" id="PF00752">
    <property type="entry name" value="XPG_N"/>
    <property type="match status" value="1"/>
</dbReference>
<sequence>MGIKGLIPFLNEKVPGSMTEMTLESLSGEYIAVDASTALYQFTIAIRDSSYFSSLVNSSGESTSHLYGMMSRCSKLLECGIKPVFVFDSKPPELKLKTLEKRRQRREEASTSLKQAIAEGDKESIKKLMGRTVKVTKEMNDSAKKLLRLMGVPVIEALEEAEAQCAYLVRNSLCRFVASEDTDTLAFGGGYLLRNVTASSNKKIVKVDLQKALNGLDLTFEQFVDFCILCGCDYCDTLEGVGPKTAYTLVKRHSSLEEIVNIKGGNYDDFKEAKEYFMAPKVNDFDQASVKMGTLDAEALTDFLVNENNFAKERVDKFVEKLLKFRGKKVQTSLLSFLSSQPAKNQLKDSGKRPRTSKSSVSLKKAKTEFGSRASLSSSTRVSSKKTSDDLNVTVDKYNKADERVGNEEDEDDLFKLSFGNNNEDEGHNVDDQSVFKSKEVMDVANEDENVQNPKVEDGGMEYQGGKGLFDDSDNEELGDSWEERGKEENKDDNHTGGMDRSDESEQTVEKKEEFDRESPVKSEESEVQEKQDDKTTFESDKFEMPTEDVKLELKLGSNKRVLFDDDDDDELTTATSENMNCETDSVKGQEEKKGLRNLFDVLVPYPKPVKRSKTNSIYTKASGFNFNNSKLIGCTDHPEYFTGHSHSSRHTSHASFSTYFNLYSRIPPSGDISHNNLLVNRIFTRFITSTPNSDSDCADGLNPTSKKVHKVEGVVIPDNLVKFIVIEEFIPLVTFHNIFSSDPSDLDGAHDSVFESNIFERNRLLHSTRASLFKDSDASDEAKKLRLKRLMSVSYSHGISWDTLDNLYFDFFKAKTEALNFWDESKLDLIQFAKQVALSKINSSDILSQFRSSGRLLKLFTQQYYKRWFNCYMHPFSTGMLIKYLKAHVTLALLNRESNELRNRGVELHFTDSPSNPYFKNVDSK</sequence>
<dbReference type="InterPro" id="IPR029060">
    <property type="entry name" value="PIN-like_dom_sf"/>
</dbReference>
<evidence type="ECO:0000256" key="13">
    <source>
        <dbReference type="ARBA" id="ARBA00029382"/>
    </source>
</evidence>
<evidence type="ECO:0000313" key="20">
    <source>
        <dbReference type="Proteomes" id="UP000244811"/>
    </source>
</evidence>
<evidence type="ECO:0000256" key="5">
    <source>
        <dbReference type="ARBA" id="ARBA00022759"/>
    </source>
</evidence>
<dbReference type="Gene3D" id="3.40.50.1010">
    <property type="entry name" value="5'-nuclease"/>
    <property type="match status" value="1"/>
</dbReference>
<dbReference type="EMBL" id="CP056070">
    <property type="protein sequence ID" value="UKK01622.2"/>
    <property type="molecule type" value="Genomic_DNA"/>
</dbReference>
<dbReference type="GO" id="GO:0005739">
    <property type="term" value="C:mitochondrion"/>
    <property type="evidence" value="ECO:0007669"/>
    <property type="project" value="UniProtKB-SubCell"/>
</dbReference>
<evidence type="ECO:0000256" key="2">
    <source>
        <dbReference type="ARBA" id="ARBA00022705"/>
    </source>
</evidence>
<comment type="subcellular location">
    <subcellularLocation>
        <location evidence="14">Nucleus</location>
        <location evidence="14">Nucleolus</location>
    </subcellularLocation>
    <subcellularLocation>
        <location evidence="14">Nucleus</location>
        <location evidence="14">Nucleoplasm</location>
    </subcellularLocation>
    <subcellularLocation>
        <location evidence="14">Mitochondrion</location>
    </subcellularLocation>
    <text evidence="14">Resides mostly in the nucleoli and relocalizes to the nucleoplasm upon DNA damage.</text>
</comment>
<evidence type="ECO:0000259" key="16">
    <source>
        <dbReference type="SMART" id="SM00475"/>
    </source>
</evidence>
<evidence type="ECO:0000313" key="19">
    <source>
        <dbReference type="EMBL" id="UKK01622.2"/>
    </source>
</evidence>
<dbReference type="InterPro" id="IPR006086">
    <property type="entry name" value="XPG-I_dom"/>
</dbReference>
<dbReference type="HAMAP" id="MF_00614">
    <property type="entry name" value="Fen"/>
    <property type="match status" value="1"/>
</dbReference>